<keyword evidence="4" id="KW-1185">Reference proteome</keyword>
<sequence length="100" mass="11324">MSFVIHSIARETQLYESMSTEELIKRINAALSMISEFENGTLQPNSLELGCVCCLLVSLSDEYANHQHWKTIEDLYAGVEPGSLKMEVLALRDDYLKDLI</sequence>
<name>A0A9X4BGW3_9ENTR</name>
<dbReference type="RefSeq" id="WP_191152912.1">
    <property type="nucleotide sequence ID" value="NZ_CP060824.1"/>
</dbReference>
<dbReference type="Proteomes" id="UP001357437">
    <property type="component" value="Unassembled WGS sequence"/>
</dbReference>
<evidence type="ECO:0000313" key="1">
    <source>
        <dbReference type="EMBL" id="MDC6641170.1"/>
    </source>
</evidence>
<gene>
    <name evidence="1" type="ORF">OEZ79_23395</name>
    <name evidence="2" type="ORF">VOF76_25230</name>
</gene>
<evidence type="ECO:0000313" key="2">
    <source>
        <dbReference type="EMBL" id="MEC3939424.1"/>
    </source>
</evidence>
<evidence type="ECO:0000313" key="3">
    <source>
        <dbReference type="Proteomes" id="UP001149314"/>
    </source>
</evidence>
<comment type="caution">
    <text evidence="1">The sequence shown here is derived from an EMBL/GenBank/DDBJ whole genome shotgun (WGS) entry which is preliminary data.</text>
</comment>
<organism evidence="1 3">
    <name type="scientific">Leclercia adecarboxylata</name>
    <dbReference type="NCBI Taxonomy" id="83655"/>
    <lineage>
        <taxon>Bacteria</taxon>
        <taxon>Pseudomonadati</taxon>
        <taxon>Pseudomonadota</taxon>
        <taxon>Gammaproteobacteria</taxon>
        <taxon>Enterobacterales</taxon>
        <taxon>Enterobacteriaceae</taxon>
        <taxon>Leclercia</taxon>
    </lineage>
</organism>
<dbReference type="EMBL" id="JAOURS010000043">
    <property type="protein sequence ID" value="MDC6641170.1"/>
    <property type="molecule type" value="Genomic_DNA"/>
</dbReference>
<reference evidence="2 4" key="2">
    <citation type="submission" date="2024-01" db="EMBL/GenBank/DDBJ databases">
        <title>Comparative Genomics of Leclercia adecarboxylata Strains Isolated from Several Sources.</title>
        <authorList>
            <person name="Yescas-Zazueta V."/>
            <person name="Balbuena-Alonso M.G."/>
            <person name="Valencia D."/>
            <person name="Mendez-Pfeiffer P.A."/>
            <person name="Ballesteros-Monrreal M.G."/>
            <person name="Rocha-Gracia R.D.C."/>
            <person name="Barrios-Villa E."/>
        </authorList>
    </citation>
    <scope>NUCLEOTIDE SEQUENCE [LARGE SCALE GENOMIC DNA]</scope>
    <source>
        <strain evidence="2 4">33MEM</strain>
    </source>
</reference>
<dbReference type="AlphaFoldDB" id="A0A9X4BGW3"/>
<protein>
    <submittedName>
        <fullName evidence="1">Uncharacterized protein</fullName>
    </submittedName>
</protein>
<evidence type="ECO:0000313" key="4">
    <source>
        <dbReference type="Proteomes" id="UP001357437"/>
    </source>
</evidence>
<reference evidence="1" key="1">
    <citation type="journal article" date="2023" name="Genes Genomics">
        <title>Genomic insights of Leclercia adecarboxylata strains linked to an outbreak in public hospitals in Mexico.</title>
        <authorList>
            <person name="Barrios-Villa E."/>
            <person name="Pacheco-Flores B."/>
            <person name="Lozano-Zarain P."/>
            <person name="Del Campo-Ortega R."/>
            <person name="de Jesus Ascencio-Montiel I."/>
            <person name="Gonzalez-Leon M."/>
            <person name="Camorlinga-Ponce M."/>
            <person name="Gaytan Cervantes F.J."/>
            <person name="Gonzalez Torres C."/>
            <person name="Aguilar E."/>
            <person name="Gonzalez Ibarra J."/>
            <person name="Torres Lopez F.J."/>
            <person name="Rosas-Vargas H."/>
            <person name="Gonzalez-Bonilla C.R."/>
            <person name="Del Carmen Rocha-Gracia R."/>
        </authorList>
    </citation>
    <scope>NUCLEOTIDE SEQUENCE</scope>
    <source>
        <strain evidence="1">Lac40</strain>
    </source>
</reference>
<proteinExistence type="predicted"/>
<dbReference type="EMBL" id="JAYMCU010000168">
    <property type="protein sequence ID" value="MEC3939424.1"/>
    <property type="molecule type" value="Genomic_DNA"/>
</dbReference>
<accession>A0A9X4BGW3</accession>
<dbReference type="Proteomes" id="UP001149314">
    <property type="component" value="Unassembled WGS sequence"/>
</dbReference>